<evidence type="ECO:0000313" key="2">
    <source>
        <dbReference type="EMBL" id="NIJ65403.1"/>
    </source>
</evidence>
<keyword evidence="1" id="KW-1133">Transmembrane helix</keyword>
<protein>
    <submittedName>
        <fullName evidence="2">Uncharacterized protein</fullName>
    </submittedName>
</protein>
<reference evidence="2 3" key="1">
    <citation type="submission" date="2020-03" db="EMBL/GenBank/DDBJ databases">
        <title>Genomic Encyclopedia of Type Strains, Phase IV (KMG-IV): sequencing the most valuable type-strain genomes for metagenomic binning, comparative biology and taxonomic classification.</title>
        <authorList>
            <person name="Goeker M."/>
        </authorList>
    </citation>
    <scope>NUCLEOTIDE SEQUENCE [LARGE SCALE GENOMIC DNA]</scope>
    <source>
        <strain evidence="2 3">DSM 4733</strain>
    </source>
</reference>
<gene>
    <name evidence="2" type="ORF">FHR20_002365</name>
</gene>
<dbReference type="AlphaFoldDB" id="A0A7X5V030"/>
<dbReference type="RefSeq" id="WP_167299803.1">
    <property type="nucleotide sequence ID" value="NZ_CP170557.1"/>
</dbReference>
<evidence type="ECO:0000256" key="1">
    <source>
        <dbReference type="SAM" id="Phobius"/>
    </source>
</evidence>
<comment type="caution">
    <text evidence="2">The sequence shown here is derived from an EMBL/GenBank/DDBJ whole genome shotgun (WGS) entry which is preliminary data.</text>
</comment>
<keyword evidence="3" id="KW-1185">Reference proteome</keyword>
<proteinExistence type="predicted"/>
<keyword evidence="1" id="KW-0472">Membrane</keyword>
<name>A0A7X5V030_9SPHN</name>
<evidence type="ECO:0000313" key="3">
    <source>
        <dbReference type="Proteomes" id="UP000564677"/>
    </source>
</evidence>
<feature type="transmembrane region" description="Helical" evidence="1">
    <location>
        <begin position="77"/>
        <end position="96"/>
    </location>
</feature>
<feature type="transmembrane region" description="Helical" evidence="1">
    <location>
        <begin position="108"/>
        <end position="137"/>
    </location>
</feature>
<sequence>MGPEDRVPALPLVACVLAGPVPASLLAAFAGSGGADSLLRVWATLALFGLCYALVVGTPIALLFLRDPALPWRRWIGAALLAGLITTAIVLGWTALSSARHLVAGQWGAFQVLMLWLVVPLIVFSGIVSRILLAFWLRHVRDTAW</sequence>
<feature type="transmembrane region" description="Helical" evidence="1">
    <location>
        <begin position="43"/>
        <end position="65"/>
    </location>
</feature>
<dbReference type="Proteomes" id="UP000564677">
    <property type="component" value="Unassembled WGS sequence"/>
</dbReference>
<keyword evidence="1" id="KW-0812">Transmembrane</keyword>
<accession>A0A7X5V030</accession>
<dbReference type="EMBL" id="JAASQV010000002">
    <property type="protein sequence ID" value="NIJ65403.1"/>
    <property type="molecule type" value="Genomic_DNA"/>
</dbReference>
<organism evidence="2 3">
    <name type="scientific">Sphingomonas leidyi</name>
    <dbReference type="NCBI Taxonomy" id="68569"/>
    <lineage>
        <taxon>Bacteria</taxon>
        <taxon>Pseudomonadati</taxon>
        <taxon>Pseudomonadota</taxon>
        <taxon>Alphaproteobacteria</taxon>
        <taxon>Sphingomonadales</taxon>
        <taxon>Sphingomonadaceae</taxon>
        <taxon>Sphingomonas</taxon>
    </lineage>
</organism>